<evidence type="ECO:0000313" key="1">
    <source>
        <dbReference type="EMBL" id="MDP5307486.1"/>
    </source>
</evidence>
<protein>
    <submittedName>
        <fullName evidence="1">Uncharacterized protein</fullName>
    </submittedName>
</protein>
<dbReference type="RefSeq" id="WP_305963335.1">
    <property type="nucleotide sequence ID" value="NZ_JAVAMQ010000008.1"/>
</dbReference>
<gene>
    <name evidence="1" type="ORF">Q5Y72_10325</name>
</gene>
<evidence type="ECO:0000313" key="2">
    <source>
        <dbReference type="Proteomes" id="UP001224997"/>
    </source>
</evidence>
<organism evidence="1 2">
    <name type="scientific">Paracoccus spongiarum</name>
    <dbReference type="NCBI Taxonomy" id="3064387"/>
    <lineage>
        <taxon>Bacteria</taxon>
        <taxon>Pseudomonadati</taxon>
        <taxon>Pseudomonadota</taxon>
        <taxon>Alphaproteobacteria</taxon>
        <taxon>Rhodobacterales</taxon>
        <taxon>Paracoccaceae</taxon>
        <taxon>Paracoccus</taxon>
    </lineage>
</organism>
<dbReference type="EMBL" id="JAVAMQ010000008">
    <property type="protein sequence ID" value="MDP5307486.1"/>
    <property type="molecule type" value="Genomic_DNA"/>
</dbReference>
<dbReference type="Proteomes" id="UP001224997">
    <property type="component" value="Unassembled WGS sequence"/>
</dbReference>
<name>A0ABT9JEK0_9RHOB</name>
<accession>A0ABT9JEK0</accession>
<proteinExistence type="predicted"/>
<keyword evidence="2" id="KW-1185">Reference proteome</keyword>
<sequence>MKAFRHLAIAADAGLDWQGQVAIGFATLADRSRCFGEARNGTPRSEDILVVRGYQGGNGVIPRARTPGRIAGTGDPLGLEQIADAGAFLDLCHRMGGAPGATGRAG</sequence>
<comment type="caution">
    <text evidence="1">The sequence shown here is derived from an EMBL/GenBank/DDBJ whole genome shotgun (WGS) entry which is preliminary data.</text>
</comment>
<reference evidence="1 2" key="1">
    <citation type="submission" date="2023-08" db="EMBL/GenBank/DDBJ databases">
        <authorList>
            <person name="Park J.-S."/>
        </authorList>
    </citation>
    <scope>NUCLEOTIDE SEQUENCE [LARGE SCALE GENOMIC DNA]</scope>
    <source>
        <strain evidence="1 2">2205BS29-5</strain>
    </source>
</reference>